<feature type="compositionally biased region" description="Polar residues" evidence="8">
    <location>
        <begin position="12"/>
        <end position="25"/>
    </location>
</feature>
<dbReference type="Pfam" id="PF02045">
    <property type="entry name" value="CBFB_NFYA"/>
    <property type="match status" value="2"/>
</dbReference>
<sequence>MQSEPKDANKLEPNTHSFPPSTICSQPWWRGRGVEYNAISPDVLAESASKSPSMEHPNGGVGAKAGHSQPNGGLNEGAAVNKEMQTITAKQSGSDGNYGQEHQHLQHVASAIPPSMGEYLVPPQMELVGHSIACAPYPYSDPYYGGIMTAYGPQALVQPHLLGMHHTRMPLPLEMAEEPVYVNAKQYHGILRRRQSRAKAELEKKVVKVRKASLAHKQDIESEHQQGNSIPFILNTNKVRELDVARPVGSETNEEGLADQIKGLSFEAQPEMSDNPFGFYPIIAQANQNRMFKHKNHSTELGEKGEEQEMNKGENSFGIEGTRMRWVLNGEINEESKGGSDSPESVEQGEATSIKPTKIEVVNKEKSTEGRMGISADVHQQHHPNSMEATSGNAEATRQILFTLSGDYFTKSCPTHFEEAKLGRDGKTKTSQSSSLKISPNPPQSRESVKNRHRQEIKEFSPRGGMPSPSSLSTHPIQHGVDRVGRVSLMCSLSGDIEQTVHFHRGMIPLFNELKGKAGGGPTLFRPTHKGFVVDHAMMVMEGSYRAVTTVKEGPYLHESRHQHAVRRARGCGGRFLNTKNLDCNATNPTPEKAKGSGAVLSTLSASSTDSESETLPSDSTGHLDCSSSQQEIKEPLVRDMHGAHTYHNVDTNGNSNYYQHHHDHLSSTYCSLSGERGEEGDCSGQQRGSIPVNRAPHRTLTIQ</sequence>
<keyword evidence="6" id="KW-0539">Nucleus</keyword>
<feature type="compositionally biased region" description="Polar residues" evidence="8">
    <location>
        <begin position="615"/>
        <end position="630"/>
    </location>
</feature>
<comment type="subcellular location">
    <subcellularLocation>
        <location evidence="1">Nucleus</location>
    </subcellularLocation>
</comment>
<reference evidence="9 10" key="1">
    <citation type="submission" date="2020-04" db="EMBL/GenBank/DDBJ databases">
        <title>Plant Genome Project.</title>
        <authorList>
            <person name="Zhang R.-G."/>
        </authorList>
    </citation>
    <scope>NUCLEOTIDE SEQUENCE [LARGE SCALE GENOMIC DNA]</scope>
    <source>
        <strain evidence="9">YNK0</strain>
        <tissue evidence="9">Leaf</tissue>
    </source>
</reference>
<dbReference type="PROSITE" id="PS51152">
    <property type="entry name" value="NFYA_HAP2_2"/>
    <property type="match status" value="2"/>
</dbReference>
<evidence type="ECO:0000256" key="3">
    <source>
        <dbReference type="ARBA" id="ARBA00023125"/>
    </source>
</evidence>
<feature type="compositionally biased region" description="Polar residues" evidence="8">
    <location>
        <begin position="429"/>
        <end position="438"/>
    </location>
</feature>
<gene>
    <name evidence="9" type="ORF">HHK36_017769</name>
</gene>
<feature type="compositionally biased region" description="Basic and acidic residues" evidence="8">
    <location>
        <begin position="357"/>
        <end position="369"/>
    </location>
</feature>
<keyword evidence="5" id="KW-0804">Transcription</keyword>
<organism evidence="9 10">
    <name type="scientific">Tetracentron sinense</name>
    <name type="common">Spur-leaf</name>
    <dbReference type="NCBI Taxonomy" id="13715"/>
    <lineage>
        <taxon>Eukaryota</taxon>
        <taxon>Viridiplantae</taxon>
        <taxon>Streptophyta</taxon>
        <taxon>Embryophyta</taxon>
        <taxon>Tracheophyta</taxon>
        <taxon>Spermatophyta</taxon>
        <taxon>Magnoliopsida</taxon>
        <taxon>Trochodendrales</taxon>
        <taxon>Trochodendraceae</taxon>
        <taxon>Tetracentron</taxon>
    </lineage>
</organism>
<dbReference type="GO" id="GO:0003677">
    <property type="term" value="F:DNA binding"/>
    <property type="evidence" value="ECO:0007669"/>
    <property type="project" value="UniProtKB-KW"/>
</dbReference>
<feature type="region of interest" description="Disordered" evidence="8">
    <location>
        <begin position="46"/>
        <end position="76"/>
    </location>
</feature>
<feature type="region of interest" description="Disordered" evidence="8">
    <location>
        <begin position="583"/>
        <end position="630"/>
    </location>
</feature>
<comment type="subunit">
    <text evidence="7">Heterotrimeric transcription factor composed of three components, NF-YA, NF-YB and NF-YC. NF-YB and NF-YC must interact and dimerize for NF-YA association and DNA binding.</text>
</comment>
<evidence type="ECO:0000256" key="8">
    <source>
        <dbReference type="SAM" id="MobiDB-lite"/>
    </source>
</evidence>
<dbReference type="InterPro" id="IPR018362">
    <property type="entry name" value="CCAAT-binding_factor_CS"/>
</dbReference>
<evidence type="ECO:0000256" key="2">
    <source>
        <dbReference type="ARBA" id="ARBA00023015"/>
    </source>
</evidence>
<dbReference type="PANTHER" id="PTHR12632">
    <property type="entry name" value="TRANSCRIPTION FACTOR NF-Y ALPHA-RELATED"/>
    <property type="match status" value="1"/>
</dbReference>
<feature type="region of interest" description="Disordered" evidence="8">
    <location>
        <begin position="1"/>
        <end position="26"/>
    </location>
</feature>
<evidence type="ECO:0008006" key="11">
    <source>
        <dbReference type="Google" id="ProtNLM"/>
    </source>
</evidence>
<evidence type="ECO:0000256" key="7">
    <source>
        <dbReference type="ARBA" id="ARBA00025911"/>
    </source>
</evidence>
<dbReference type="AlphaFoldDB" id="A0A834Z2L9"/>
<feature type="compositionally biased region" description="Basic and acidic residues" evidence="8">
    <location>
        <begin position="1"/>
        <end position="10"/>
    </location>
</feature>
<feature type="region of interest" description="Disordered" evidence="8">
    <location>
        <begin position="672"/>
        <end position="704"/>
    </location>
</feature>
<evidence type="ECO:0000256" key="5">
    <source>
        <dbReference type="ARBA" id="ARBA00023163"/>
    </source>
</evidence>
<keyword evidence="4" id="KW-0010">Activator</keyword>
<name>A0A834Z2L9_TETSI</name>
<feature type="compositionally biased region" description="Basic and acidic residues" evidence="8">
    <location>
        <begin position="447"/>
        <end position="461"/>
    </location>
</feature>
<protein>
    <recommendedName>
        <fullName evidence="11">Nuclear transcription factor Y subunit</fullName>
    </recommendedName>
</protein>
<evidence type="ECO:0000256" key="4">
    <source>
        <dbReference type="ARBA" id="ARBA00023159"/>
    </source>
</evidence>
<feature type="compositionally biased region" description="Polar residues" evidence="8">
    <location>
        <begin position="342"/>
        <end position="355"/>
    </location>
</feature>
<evidence type="ECO:0000256" key="6">
    <source>
        <dbReference type="ARBA" id="ARBA00023242"/>
    </source>
</evidence>
<feature type="region of interest" description="Disordered" evidence="8">
    <location>
        <begin position="333"/>
        <end position="370"/>
    </location>
</feature>
<evidence type="ECO:0000313" key="10">
    <source>
        <dbReference type="Proteomes" id="UP000655225"/>
    </source>
</evidence>
<dbReference type="InterPro" id="IPR001289">
    <property type="entry name" value="NFYA"/>
</dbReference>
<evidence type="ECO:0000256" key="1">
    <source>
        <dbReference type="ARBA" id="ARBA00004123"/>
    </source>
</evidence>
<feature type="compositionally biased region" description="Low complexity" evidence="8">
    <location>
        <begin position="596"/>
        <end position="610"/>
    </location>
</feature>
<keyword evidence="10" id="KW-1185">Reference proteome</keyword>
<dbReference type="Proteomes" id="UP000655225">
    <property type="component" value="Unassembled WGS sequence"/>
</dbReference>
<dbReference type="GO" id="GO:0016602">
    <property type="term" value="C:CCAAT-binding factor complex"/>
    <property type="evidence" value="ECO:0007669"/>
    <property type="project" value="InterPro"/>
</dbReference>
<dbReference type="EMBL" id="JABCRI010000012">
    <property type="protein sequence ID" value="KAF8396156.1"/>
    <property type="molecule type" value="Genomic_DNA"/>
</dbReference>
<keyword evidence="2" id="KW-0805">Transcription regulation</keyword>
<dbReference type="OrthoDB" id="1097733at2759"/>
<accession>A0A834Z2L9</accession>
<dbReference type="PROSITE" id="PS00686">
    <property type="entry name" value="NFYA_HAP2_1"/>
    <property type="match status" value="1"/>
</dbReference>
<comment type="caution">
    <text evidence="9">The sequence shown here is derived from an EMBL/GenBank/DDBJ whole genome shotgun (WGS) entry which is preliminary data.</text>
</comment>
<dbReference type="SMART" id="SM00521">
    <property type="entry name" value="CBF"/>
    <property type="match status" value="2"/>
</dbReference>
<feature type="region of interest" description="Disordered" evidence="8">
    <location>
        <begin position="420"/>
        <end position="477"/>
    </location>
</feature>
<keyword evidence="3" id="KW-0238">DNA-binding</keyword>
<dbReference type="GO" id="GO:0003700">
    <property type="term" value="F:DNA-binding transcription factor activity"/>
    <property type="evidence" value="ECO:0007669"/>
    <property type="project" value="InterPro"/>
</dbReference>
<evidence type="ECO:0000313" key="9">
    <source>
        <dbReference type="EMBL" id="KAF8396156.1"/>
    </source>
</evidence>
<proteinExistence type="predicted"/>
<dbReference type="Gene3D" id="6.10.250.2430">
    <property type="match status" value="2"/>
</dbReference>